<feature type="transmembrane region" description="Helical" evidence="1">
    <location>
        <begin position="468"/>
        <end position="489"/>
    </location>
</feature>
<sequence>MKFIDEFIIALFPDYSIVNSIENIQELKASLKASQFQTVDKELLESKFNFIQERDSIHVSVTFGESDPVIFNSSKIDFGGFITALELEALHLDGEVISIVITINKSVKDSSCTIYDFKCFVSTFNGYEVGQFFQIFSKLFELGQFLRFKIFGLKKAFYTSSIRFEPLSEYTLIQENSKRKEIFEYFKAQCHFSNIEHFCLVPSDFKLILKDDEQSELNELMNRYANLISIIFLFDITSIIGNSIEFKINGYKSIKGISDVAKLHLQEFDEYYNIFEWVYNGGNLTDKIGLSRNIVSLHFRTAGELYLTGSPFQSVKSSFKVYEKQNIKQYIETRNKISDQLLDFNNRANKIVETFASGFQKSTLALISFYLSAIVIRVLSKGDFVNIFSLDATILSLAFLSGSIIYYWVSRWEIKEQRTRFINSYENLKKRYTDLLEPDDIKKILNNDTEFQQDLNFIDKKRKAYSRMWLIVVVLLASSTMFLFITYNLTQLSDTLIFKLIFGNACNCE</sequence>
<protein>
    <submittedName>
        <fullName evidence="2">Uncharacterized protein</fullName>
    </submittedName>
</protein>
<keyword evidence="3" id="KW-1185">Reference proteome</keyword>
<dbReference type="RefSeq" id="WP_196991489.1">
    <property type="nucleotide sequence ID" value="NZ_JADWYR010000002.1"/>
</dbReference>
<feature type="transmembrane region" description="Helical" evidence="1">
    <location>
        <begin position="386"/>
        <end position="409"/>
    </location>
</feature>
<feature type="transmembrane region" description="Helical" evidence="1">
    <location>
        <begin position="363"/>
        <end position="380"/>
    </location>
</feature>
<gene>
    <name evidence="2" type="ORF">I5907_14265</name>
</gene>
<feature type="transmembrane region" description="Helical" evidence="1">
    <location>
        <begin position="224"/>
        <end position="244"/>
    </location>
</feature>
<dbReference type="AlphaFoldDB" id="A0A931E933"/>
<keyword evidence="1" id="KW-1133">Transmembrane helix</keyword>
<evidence type="ECO:0000256" key="1">
    <source>
        <dbReference type="SAM" id="Phobius"/>
    </source>
</evidence>
<dbReference type="Proteomes" id="UP000628448">
    <property type="component" value="Unassembled WGS sequence"/>
</dbReference>
<comment type="caution">
    <text evidence="2">The sequence shown here is derived from an EMBL/GenBank/DDBJ whole genome shotgun (WGS) entry which is preliminary data.</text>
</comment>
<accession>A0A931E933</accession>
<evidence type="ECO:0000313" key="2">
    <source>
        <dbReference type="EMBL" id="MBG9377404.1"/>
    </source>
</evidence>
<keyword evidence="1" id="KW-0812">Transmembrane</keyword>
<evidence type="ECO:0000313" key="3">
    <source>
        <dbReference type="Proteomes" id="UP000628448"/>
    </source>
</evidence>
<keyword evidence="1" id="KW-0472">Membrane</keyword>
<dbReference type="EMBL" id="JADWYR010000002">
    <property type="protein sequence ID" value="MBG9377404.1"/>
    <property type="molecule type" value="Genomic_DNA"/>
</dbReference>
<name>A0A931E933_9BACT</name>
<reference evidence="2" key="1">
    <citation type="submission" date="2020-11" db="EMBL/GenBank/DDBJ databases">
        <title>Bacterial whole genome sequence for Panacibacter sp. DH6.</title>
        <authorList>
            <person name="Le V."/>
            <person name="Ko S."/>
            <person name="Ahn C.-Y."/>
            <person name="Oh H.-M."/>
        </authorList>
    </citation>
    <scope>NUCLEOTIDE SEQUENCE</scope>
    <source>
        <strain evidence="2">DH6</strain>
    </source>
</reference>
<organism evidence="2 3">
    <name type="scientific">Panacibacter microcysteis</name>
    <dbReference type="NCBI Taxonomy" id="2793269"/>
    <lineage>
        <taxon>Bacteria</taxon>
        <taxon>Pseudomonadati</taxon>
        <taxon>Bacteroidota</taxon>
        <taxon>Chitinophagia</taxon>
        <taxon>Chitinophagales</taxon>
        <taxon>Chitinophagaceae</taxon>
        <taxon>Panacibacter</taxon>
    </lineage>
</organism>
<proteinExistence type="predicted"/>